<evidence type="ECO:0000259" key="1">
    <source>
        <dbReference type="PROSITE" id="PS50937"/>
    </source>
</evidence>
<organism evidence="2 3">
    <name type="scientific">Streptomyces caeni</name>
    <dbReference type="NCBI Taxonomy" id="2307231"/>
    <lineage>
        <taxon>Bacteria</taxon>
        <taxon>Bacillati</taxon>
        <taxon>Actinomycetota</taxon>
        <taxon>Actinomycetes</taxon>
        <taxon>Kitasatosporales</taxon>
        <taxon>Streptomycetaceae</taxon>
        <taxon>Streptomyces</taxon>
    </lineage>
</organism>
<feature type="domain" description="HTH merR-type" evidence="1">
    <location>
        <begin position="1"/>
        <end position="53"/>
    </location>
</feature>
<evidence type="ECO:0000313" key="3">
    <source>
        <dbReference type="Proteomes" id="UP001597261"/>
    </source>
</evidence>
<dbReference type="SUPFAM" id="SSF46955">
    <property type="entry name" value="Putative DNA-binding domain"/>
    <property type="match status" value="1"/>
</dbReference>
<dbReference type="Gene3D" id="1.10.1660.10">
    <property type="match status" value="1"/>
</dbReference>
<dbReference type="InterPro" id="IPR009061">
    <property type="entry name" value="DNA-bd_dom_put_sf"/>
</dbReference>
<name>A0ABW4INA1_9ACTN</name>
<dbReference type="InterPro" id="IPR000551">
    <property type="entry name" value="MerR-type_HTH_dom"/>
</dbReference>
<dbReference type="Proteomes" id="UP001597261">
    <property type="component" value="Unassembled WGS sequence"/>
</dbReference>
<reference evidence="3" key="1">
    <citation type="journal article" date="2019" name="Int. J. Syst. Evol. Microbiol.">
        <title>The Global Catalogue of Microorganisms (GCM) 10K type strain sequencing project: providing services to taxonomists for standard genome sequencing and annotation.</title>
        <authorList>
            <consortium name="The Broad Institute Genomics Platform"/>
            <consortium name="The Broad Institute Genome Sequencing Center for Infectious Disease"/>
            <person name="Wu L."/>
            <person name="Ma J."/>
        </authorList>
    </citation>
    <scope>NUCLEOTIDE SEQUENCE [LARGE SCALE GENOMIC DNA]</scope>
    <source>
        <strain evidence="3">CGMCC 1.12470</strain>
    </source>
</reference>
<dbReference type="PROSITE" id="PS50937">
    <property type="entry name" value="HTH_MERR_2"/>
    <property type="match status" value="1"/>
</dbReference>
<dbReference type="Pfam" id="PF13411">
    <property type="entry name" value="MerR_1"/>
    <property type="match status" value="1"/>
</dbReference>
<accession>A0ABW4INA1</accession>
<dbReference type="EMBL" id="JBHUDX010000013">
    <property type="protein sequence ID" value="MFD1657670.1"/>
    <property type="molecule type" value="Genomic_DNA"/>
</dbReference>
<evidence type="ECO:0000313" key="2">
    <source>
        <dbReference type="EMBL" id="MFD1657670.1"/>
    </source>
</evidence>
<comment type="caution">
    <text evidence="2">The sequence shown here is derived from an EMBL/GenBank/DDBJ whole genome shotgun (WGS) entry which is preliminary data.</text>
</comment>
<protein>
    <submittedName>
        <fullName evidence="2">MerR family transcriptional regulator</fullName>
    </submittedName>
</protein>
<proteinExistence type="predicted"/>
<dbReference type="RefSeq" id="WP_381079316.1">
    <property type="nucleotide sequence ID" value="NZ_JBHUDX010000013.1"/>
</dbReference>
<sequence>MRTWERAGVLAPRRDPRTGYRQYLARDVRDAELAHLLRRGGQSLDTIAAVLGELRDADSLEALARTLERWRRDLTSRGMARLYAAGQLSACCDALDPSTRAG</sequence>
<gene>
    <name evidence="2" type="ORF">ACFSL4_05400</name>
</gene>
<keyword evidence="3" id="KW-1185">Reference proteome</keyword>